<evidence type="ECO:0000256" key="6">
    <source>
        <dbReference type="SAM" id="Phobius"/>
    </source>
</evidence>
<keyword evidence="2" id="KW-1003">Cell membrane</keyword>
<keyword evidence="8" id="KW-1185">Reference proteome</keyword>
<comment type="subcellular location">
    <subcellularLocation>
        <location evidence="1">Cell membrane</location>
        <topology evidence="1">Multi-pass membrane protein</topology>
    </subcellularLocation>
</comment>
<dbReference type="InterPro" id="IPR002797">
    <property type="entry name" value="Polysacc_synth"/>
</dbReference>
<organism evidence="7 8">
    <name type="scientific">Caldisalinibacter kiritimatiensis</name>
    <dbReference type="NCBI Taxonomy" id="1304284"/>
    <lineage>
        <taxon>Bacteria</taxon>
        <taxon>Bacillati</taxon>
        <taxon>Bacillota</taxon>
        <taxon>Tissierellia</taxon>
        <taxon>Tissierellales</taxon>
        <taxon>Thermohalobacteraceae</taxon>
        <taxon>Caldisalinibacter</taxon>
    </lineage>
</organism>
<dbReference type="OrthoDB" id="9775950at2"/>
<dbReference type="InterPro" id="IPR024923">
    <property type="entry name" value="PG_synth_SpoVB"/>
</dbReference>
<dbReference type="PANTHER" id="PTHR30250:SF21">
    <property type="entry name" value="LIPID II FLIPPASE MURJ"/>
    <property type="match status" value="1"/>
</dbReference>
<dbReference type="RefSeq" id="WP_006313892.1">
    <property type="nucleotide sequence ID" value="NZ_ARZA01000186.1"/>
</dbReference>
<evidence type="ECO:0000256" key="2">
    <source>
        <dbReference type="ARBA" id="ARBA00022475"/>
    </source>
</evidence>
<feature type="transmembrane region" description="Helical" evidence="6">
    <location>
        <begin position="119"/>
        <end position="139"/>
    </location>
</feature>
<evidence type="ECO:0000313" key="8">
    <source>
        <dbReference type="Proteomes" id="UP000013378"/>
    </source>
</evidence>
<evidence type="ECO:0000256" key="5">
    <source>
        <dbReference type="ARBA" id="ARBA00023136"/>
    </source>
</evidence>
<evidence type="ECO:0000313" key="7">
    <source>
        <dbReference type="EMBL" id="EOD00347.1"/>
    </source>
</evidence>
<dbReference type="PANTHER" id="PTHR30250">
    <property type="entry name" value="PST FAMILY PREDICTED COLANIC ACID TRANSPORTER"/>
    <property type="match status" value="1"/>
</dbReference>
<feature type="transmembrane region" description="Helical" evidence="6">
    <location>
        <begin position="424"/>
        <end position="442"/>
    </location>
</feature>
<protein>
    <submittedName>
        <fullName evidence="7">Stage V sporulation protein B</fullName>
    </submittedName>
</protein>
<dbReference type="Pfam" id="PF01943">
    <property type="entry name" value="Polysacc_synt"/>
    <property type="match status" value="1"/>
</dbReference>
<keyword evidence="4 6" id="KW-1133">Transmembrane helix</keyword>
<reference evidence="7 8" key="1">
    <citation type="journal article" date="2015" name="Geomicrobiol. J.">
        <title>Caldisalinibacter kiritimatiensis gen. nov., sp. nov., a moderately thermohalophilic thiosulfate-reducing bacterium from a hypersaline microbial mat.</title>
        <authorList>
            <person name="Ben Hania W."/>
            <person name="Joseph M."/>
            <person name="Fiebig A."/>
            <person name="Bunk B."/>
            <person name="Klenk H.-P."/>
            <person name="Fardeau M.-L."/>
            <person name="Spring S."/>
        </authorList>
    </citation>
    <scope>NUCLEOTIDE SEQUENCE [LARGE SCALE GENOMIC DNA]</scope>
    <source>
        <strain evidence="7 8">L21-TH-D2</strain>
    </source>
</reference>
<dbReference type="STRING" id="1304284.L21TH_1646"/>
<dbReference type="InterPro" id="IPR050833">
    <property type="entry name" value="Poly_Biosynth_Transport"/>
</dbReference>
<feature type="transmembrane region" description="Helical" evidence="6">
    <location>
        <begin position="287"/>
        <end position="307"/>
    </location>
</feature>
<evidence type="ECO:0000256" key="4">
    <source>
        <dbReference type="ARBA" id="ARBA00022989"/>
    </source>
</evidence>
<feature type="transmembrane region" description="Helical" evidence="6">
    <location>
        <begin position="399"/>
        <end position="418"/>
    </location>
</feature>
<keyword evidence="5 6" id="KW-0472">Membrane</keyword>
<feature type="transmembrane region" description="Helical" evidence="6">
    <location>
        <begin position="160"/>
        <end position="175"/>
    </location>
</feature>
<feature type="transmembrane region" description="Helical" evidence="6">
    <location>
        <begin position="488"/>
        <end position="510"/>
    </location>
</feature>
<dbReference type="CDD" id="cd13124">
    <property type="entry name" value="MATE_SpoVB_like"/>
    <property type="match status" value="1"/>
</dbReference>
<evidence type="ECO:0000256" key="1">
    <source>
        <dbReference type="ARBA" id="ARBA00004651"/>
    </source>
</evidence>
<feature type="transmembrane region" description="Helical" evidence="6">
    <location>
        <begin position="234"/>
        <end position="254"/>
    </location>
</feature>
<gene>
    <name evidence="7" type="ORF">L21TH_1646</name>
</gene>
<feature type="transmembrane region" description="Helical" evidence="6">
    <location>
        <begin position="365"/>
        <end position="387"/>
    </location>
</feature>
<keyword evidence="3 6" id="KW-0812">Transmembrane</keyword>
<feature type="transmembrane region" description="Helical" evidence="6">
    <location>
        <begin position="87"/>
        <end position="107"/>
    </location>
</feature>
<dbReference type="EMBL" id="ARZA01000186">
    <property type="protein sequence ID" value="EOD00347.1"/>
    <property type="molecule type" value="Genomic_DNA"/>
</dbReference>
<name>R1AUM6_9FIRM</name>
<dbReference type="Proteomes" id="UP000013378">
    <property type="component" value="Unassembled WGS sequence"/>
</dbReference>
<dbReference type="AlphaFoldDB" id="R1AUM6"/>
<comment type="caution">
    <text evidence="7">The sequence shown here is derived from an EMBL/GenBank/DDBJ whole genome shotgun (WGS) entry which is preliminary data.</text>
</comment>
<feature type="transmembrane region" description="Helical" evidence="6">
    <location>
        <begin position="454"/>
        <end position="476"/>
    </location>
</feature>
<dbReference type="eggNOG" id="COG2244">
    <property type="taxonomic scope" value="Bacteria"/>
</dbReference>
<dbReference type="PATRIC" id="fig|1304284.3.peg.1615"/>
<dbReference type="GO" id="GO:0005886">
    <property type="term" value="C:plasma membrane"/>
    <property type="evidence" value="ECO:0007669"/>
    <property type="project" value="UniProtKB-SubCell"/>
</dbReference>
<feature type="transmembrane region" description="Helical" evidence="6">
    <location>
        <begin position="7"/>
        <end position="27"/>
    </location>
</feature>
<evidence type="ECO:0000256" key="3">
    <source>
        <dbReference type="ARBA" id="ARBA00022692"/>
    </source>
</evidence>
<feature type="transmembrane region" description="Helical" evidence="6">
    <location>
        <begin position="181"/>
        <end position="207"/>
    </location>
</feature>
<accession>R1AUM6</accession>
<feature type="transmembrane region" description="Helical" evidence="6">
    <location>
        <begin position="47"/>
        <end position="66"/>
    </location>
</feature>
<feature type="transmembrane region" description="Helical" evidence="6">
    <location>
        <begin position="328"/>
        <end position="353"/>
    </location>
</feature>
<proteinExistence type="predicted"/>
<dbReference type="PIRSF" id="PIRSF038958">
    <property type="entry name" value="PG_synth_SpoVB"/>
    <property type="match status" value="1"/>
</dbReference>
<sequence length="536" mass="58193">MTKENFLKGAAILGIAGVIVKILGAVYRIPLANLITAEGMGYYQPSYQMYAFLLAISTAGFPTAIAKLVSEKRALGNYRGAHKVFRVSLLAMLMVGILTSSFVYFTAESIVKLIGNTNSYYSLVALIPALFFVPIMSAFRGYFQGRQTMTPTALSQVIEQLFRVIFGLYLAYTLLEKGLPIAASGASFGASAGAIFGTIGILIIYFIRKRNIRIEIKSSSEEELESTNTIVKRLLSIAIPIAIGAAIVPIMNTIDAGIVMRRLQFIDYSEVEAAELYGQLGGMAQTLINFPQVFSLALAMSLVPAVSDAFARKNYQNIKRITRSGVRVTLLIGLPAALGLYILSTPIIKLLYFNNDLSTLESTGAILEILAFSVLFLTLIQSLTAILQGLGKPRVPVRNLAVGAVFKIVLTYILTGIPEINIKGAAISTVVAYFIACILNFIAVEKHTKTKFNFINTFIKPIISVTIMVLTTWFTYQYTMSLIGAKLATILAIFVGAIVYGSALLITGAITSRDFDLLPFGNKIARLLKAIGLLRG</sequence>